<protein>
    <submittedName>
        <fullName evidence="2">IQ calmodulin-binding motif protein</fullName>
    </submittedName>
</protein>
<dbReference type="AlphaFoldDB" id="I7LVF7"/>
<feature type="compositionally biased region" description="Polar residues" evidence="1">
    <location>
        <begin position="34"/>
        <end position="43"/>
    </location>
</feature>
<sequence>MYKGRETTKYSTSQNRISYEDDEYDKDKQDDFNYKQSQQNPDQKVQYVPVPVMQYPPPFYGYNPYQQFMPPPQGMQQGNPAQQKDQFQNPNYPFQYPNFPPFNPQYPFPQQQFNFSGQYFYKNKDKKESGMHLSKQKDENSAFNSSHYGKFKQNQGKQSHLASLKNKTPSQIVNEFKAYTLPKLRLKRLIKLQALMKGYHVRKYVVPRKKAMINVMRNYVDKLVKNYVEDKIVPDIVLEVLAYNKYNEDVHLYSTEYRTYLEIMDRIVQRVVRNEAQQVVKESTDNIVSGILRQRDNQKPIEEKDPMVLIARDIIINTIKQDCLEVAKDGVQELTFEYMEDIHIRNLISSKYVTRAVKEVVVDAIQEIAIEDLVDELILKNTQQLALPLAQHMYDLVQQEMEGVQLEKAIDNYILRGMIDIILEQANVIIDDNNKALMDIQEVLQQSNPDSRIGMDGVIQNKNPKPSKKKDSNQQQKQPLEEIQSQQSDNSIQQLDEALNNQNQQFNNQQGSEQQIQQPPNMQQQQYQQQQQEQQQQQSQQQQQQSQQQQGQQPNQQQQNQQYQQANNKQQGKK</sequence>
<feature type="compositionally biased region" description="Low complexity" evidence="1">
    <location>
        <begin position="473"/>
        <end position="491"/>
    </location>
</feature>
<dbReference type="GeneID" id="7839048"/>
<feature type="compositionally biased region" description="Basic and acidic residues" evidence="1">
    <location>
        <begin position="126"/>
        <end position="140"/>
    </location>
</feature>
<evidence type="ECO:0000313" key="2">
    <source>
        <dbReference type="EMBL" id="EAR98142.1"/>
    </source>
</evidence>
<organism evidence="2 3">
    <name type="scientific">Tetrahymena thermophila (strain SB210)</name>
    <dbReference type="NCBI Taxonomy" id="312017"/>
    <lineage>
        <taxon>Eukaryota</taxon>
        <taxon>Sar</taxon>
        <taxon>Alveolata</taxon>
        <taxon>Ciliophora</taxon>
        <taxon>Intramacronucleata</taxon>
        <taxon>Oligohymenophorea</taxon>
        <taxon>Hymenostomatida</taxon>
        <taxon>Tetrahymenina</taxon>
        <taxon>Tetrahymenidae</taxon>
        <taxon>Tetrahymena</taxon>
    </lineage>
</organism>
<dbReference type="KEGG" id="tet:TTHERM_00343410"/>
<keyword evidence="3" id="KW-1185">Reference proteome</keyword>
<feature type="region of interest" description="Disordered" evidence="1">
    <location>
        <begin position="507"/>
        <end position="574"/>
    </location>
</feature>
<dbReference type="STRING" id="312017.I7LVF7"/>
<evidence type="ECO:0000313" key="3">
    <source>
        <dbReference type="Proteomes" id="UP000009168"/>
    </source>
</evidence>
<feature type="region of interest" description="Disordered" evidence="1">
    <location>
        <begin position="126"/>
        <end position="148"/>
    </location>
</feature>
<evidence type="ECO:0000256" key="1">
    <source>
        <dbReference type="SAM" id="MobiDB-lite"/>
    </source>
</evidence>
<dbReference type="eggNOG" id="ENOG502SNS2">
    <property type="taxonomic scope" value="Eukaryota"/>
</dbReference>
<dbReference type="Proteomes" id="UP000009168">
    <property type="component" value="Unassembled WGS sequence"/>
</dbReference>
<gene>
    <name evidence="2" type="ORF">TTHERM_00343410</name>
</gene>
<reference evidence="3" key="1">
    <citation type="journal article" date="2006" name="PLoS Biol.">
        <title>Macronuclear genome sequence of the ciliate Tetrahymena thermophila, a model eukaryote.</title>
        <authorList>
            <person name="Eisen J.A."/>
            <person name="Coyne R.S."/>
            <person name="Wu M."/>
            <person name="Wu D."/>
            <person name="Thiagarajan M."/>
            <person name="Wortman J.R."/>
            <person name="Badger J.H."/>
            <person name="Ren Q."/>
            <person name="Amedeo P."/>
            <person name="Jones K.M."/>
            <person name="Tallon L.J."/>
            <person name="Delcher A.L."/>
            <person name="Salzberg S.L."/>
            <person name="Silva J.C."/>
            <person name="Haas B.J."/>
            <person name="Majoros W.H."/>
            <person name="Farzad M."/>
            <person name="Carlton J.M."/>
            <person name="Smith R.K. Jr."/>
            <person name="Garg J."/>
            <person name="Pearlman R.E."/>
            <person name="Karrer K.M."/>
            <person name="Sun L."/>
            <person name="Manning G."/>
            <person name="Elde N.C."/>
            <person name="Turkewitz A.P."/>
            <person name="Asai D.J."/>
            <person name="Wilkes D.E."/>
            <person name="Wang Y."/>
            <person name="Cai H."/>
            <person name="Collins K."/>
            <person name="Stewart B.A."/>
            <person name="Lee S.R."/>
            <person name="Wilamowska K."/>
            <person name="Weinberg Z."/>
            <person name="Ruzzo W.L."/>
            <person name="Wloga D."/>
            <person name="Gaertig J."/>
            <person name="Frankel J."/>
            <person name="Tsao C.-C."/>
            <person name="Gorovsky M.A."/>
            <person name="Keeling P.J."/>
            <person name="Waller R.F."/>
            <person name="Patron N.J."/>
            <person name="Cherry J.M."/>
            <person name="Stover N.A."/>
            <person name="Krieger C.J."/>
            <person name="del Toro C."/>
            <person name="Ryder H.F."/>
            <person name="Williamson S.C."/>
            <person name="Barbeau R.A."/>
            <person name="Hamilton E.P."/>
            <person name="Orias E."/>
        </authorList>
    </citation>
    <scope>NUCLEOTIDE SEQUENCE [LARGE SCALE GENOMIC DNA]</scope>
    <source>
        <strain evidence="3">SB210</strain>
    </source>
</reference>
<dbReference type="OrthoDB" id="312826at2759"/>
<dbReference type="InParanoid" id="I7LVF7"/>
<dbReference type="EMBL" id="GG662654">
    <property type="protein sequence ID" value="EAR98142.1"/>
    <property type="molecule type" value="Genomic_DNA"/>
</dbReference>
<dbReference type="OMA" id="MEDIHIR"/>
<feature type="region of interest" description="Disordered" evidence="1">
    <location>
        <begin position="448"/>
        <end position="491"/>
    </location>
</feature>
<dbReference type="HOGENOM" id="CLU_475313_0_0_1"/>
<feature type="region of interest" description="Disordered" evidence="1">
    <location>
        <begin position="1"/>
        <end position="45"/>
    </location>
</feature>
<name>I7LVF7_TETTS</name>
<accession>I7LVF7</accession>
<dbReference type="PROSITE" id="PS50096">
    <property type="entry name" value="IQ"/>
    <property type="match status" value="1"/>
</dbReference>
<dbReference type="RefSeq" id="XP_001018387.1">
    <property type="nucleotide sequence ID" value="XM_001018387.2"/>
</dbReference>
<proteinExistence type="predicted"/>